<gene>
    <name evidence="1" type="ORF">FCIRC_7270</name>
</gene>
<organism evidence="1 2">
    <name type="scientific">Fusarium circinatum</name>
    <name type="common">Pitch canker fungus</name>
    <name type="synonym">Gibberella circinata</name>
    <dbReference type="NCBI Taxonomy" id="48490"/>
    <lineage>
        <taxon>Eukaryota</taxon>
        <taxon>Fungi</taxon>
        <taxon>Dikarya</taxon>
        <taxon>Ascomycota</taxon>
        <taxon>Pezizomycotina</taxon>
        <taxon>Sordariomycetes</taxon>
        <taxon>Hypocreomycetidae</taxon>
        <taxon>Hypocreales</taxon>
        <taxon>Nectriaceae</taxon>
        <taxon>Fusarium</taxon>
        <taxon>Fusarium fujikuroi species complex</taxon>
    </lineage>
</organism>
<evidence type="ECO:0000313" key="2">
    <source>
        <dbReference type="Proteomes" id="UP000572754"/>
    </source>
</evidence>
<proteinExistence type="predicted"/>
<name>A0A8H5TUK5_FUSCI</name>
<dbReference type="AlphaFoldDB" id="A0A8H5TUK5"/>
<comment type="caution">
    <text evidence="1">The sequence shown here is derived from an EMBL/GenBank/DDBJ whole genome shotgun (WGS) entry which is preliminary data.</text>
</comment>
<reference evidence="2" key="1">
    <citation type="journal article" date="2020" name="BMC Genomics">
        <title>Correction to: Identification and distribution of gene clusters required for synthesis of sphingolipid metabolism inhibitors in diverse species of the filamentous fungus Fusarium.</title>
        <authorList>
            <person name="Kim H.S."/>
            <person name="Lohmar J.M."/>
            <person name="Busman M."/>
            <person name="Brown D.W."/>
            <person name="Naumann T.A."/>
            <person name="Divon H.H."/>
            <person name="Lysoe E."/>
            <person name="Uhlig S."/>
            <person name="Proctor R.H."/>
        </authorList>
    </citation>
    <scope>NUCLEOTIDE SEQUENCE [LARGE SCALE GENOMIC DNA]</scope>
    <source>
        <strain evidence="2">NRRL 25331</strain>
    </source>
</reference>
<dbReference type="EMBL" id="JAAQPE010000239">
    <property type="protein sequence ID" value="KAF5675897.1"/>
    <property type="molecule type" value="Genomic_DNA"/>
</dbReference>
<reference evidence="1 2" key="2">
    <citation type="submission" date="2020-05" db="EMBL/GenBank/DDBJ databases">
        <title>Identification and distribution of gene clusters putatively required for synthesis of sphingolipid metabolism inhibitors in phylogenetically diverse species of the filamentous fungus Fusarium.</title>
        <authorList>
            <person name="Kim H.-S."/>
            <person name="Busman M."/>
            <person name="Brown D.W."/>
            <person name="Divon H."/>
            <person name="Uhlig S."/>
            <person name="Proctor R.H."/>
        </authorList>
    </citation>
    <scope>NUCLEOTIDE SEQUENCE [LARGE SCALE GENOMIC DNA]</scope>
    <source>
        <strain evidence="1 2">NRRL 25331</strain>
    </source>
</reference>
<protein>
    <submittedName>
        <fullName evidence="1">Uncharacterized protein</fullName>
    </submittedName>
</protein>
<keyword evidence="2" id="KW-1185">Reference proteome</keyword>
<accession>A0A8H5TUK5</accession>
<sequence length="269" mass="30646">MSNHSQNIDNTLPLLSVHLRNIQSDNLLFPKQHLHKRGVVYYWTEDDKEEFELEPVQPKTRFGLEETALTEVDDKSFVMDASLVRNTLFLTLFKDEKPHSNDTPFAPSPTTVGQHHILEYSFGGLNLVVTSPGHLIRNGSEERFARIITSDPELEKGSCPRLRSLLWFSGTHTWVTGSVSDGVFKLREDGLKCAKKNIREWESLGGTKKAIRTVFRLLQYVRLVTMDQVPSRSCSIRFEASGGLKWLEVYAASRVQQLPTLFGEIWGEK</sequence>
<dbReference type="Proteomes" id="UP000572754">
    <property type="component" value="Unassembled WGS sequence"/>
</dbReference>
<evidence type="ECO:0000313" key="1">
    <source>
        <dbReference type="EMBL" id="KAF5675897.1"/>
    </source>
</evidence>